<comment type="caution">
    <text evidence="1">The sequence shown here is derived from an EMBL/GenBank/DDBJ whole genome shotgun (WGS) entry which is preliminary data.</text>
</comment>
<gene>
    <name evidence="1" type="ORF">EHO57_13715</name>
</gene>
<evidence type="ECO:0000313" key="2">
    <source>
        <dbReference type="Proteomes" id="UP000297946"/>
    </source>
</evidence>
<sequence length="143" mass="16607">MSKFTRQEIKNSKRAALKEILRFLRASDIESPFKGRDGGYYSREKFIVSWIDNWKSIPSEFSLDLCDSFYQSYSGFVCTLSHRSIVHEKQIGGYRSIHRGLIEAAVKIIGKDKKGQLSFFRKYVVPYNEALNKRKEGKANELQ</sequence>
<dbReference type="RefSeq" id="WP_135698323.1">
    <property type="nucleotide sequence ID" value="NZ_RQER01000008.1"/>
</dbReference>
<dbReference type="Proteomes" id="UP000297946">
    <property type="component" value="Unassembled WGS sequence"/>
</dbReference>
<dbReference type="AlphaFoldDB" id="A0A5R2ASW4"/>
<accession>A0A5R2ASW4</accession>
<reference evidence="1 2" key="1">
    <citation type="journal article" date="2019" name="PLoS Negl. Trop. Dis.">
        <title>Revisiting the worldwide diversity of Leptospira species in the environment.</title>
        <authorList>
            <person name="Vincent A.T."/>
            <person name="Schiettekatte O."/>
            <person name="Bourhy P."/>
            <person name="Veyrier F.J."/>
            <person name="Picardeau M."/>
        </authorList>
    </citation>
    <scope>NUCLEOTIDE SEQUENCE [LARGE SCALE GENOMIC DNA]</scope>
    <source>
        <strain evidence="1 2">SSW18</strain>
    </source>
</reference>
<dbReference type="EMBL" id="RQER01000008">
    <property type="protein sequence ID" value="TGJ99816.1"/>
    <property type="molecule type" value="Genomic_DNA"/>
</dbReference>
<protein>
    <submittedName>
        <fullName evidence="1">Uncharacterized protein</fullName>
    </submittedName>
</protein>
<organism evidence="1 2">
    <name type="scientific">Leptospira langatensis</name>
    <dbReference type="NCBI Taxonomy" id="2484983"/>
    <lineage>
        <taxon>Bacteria</taxon>
        <taxon>Pseudomonadati</taxon>
        <taxon>Spirochaetota</taxon>
        <taxon>Spirochaetia</taxon>
        <taxon>Leptospirales</taxon>
        <taxon>Leptospiraceae</taxon>
        <taxon>Leptospira</taxon>
    </lineage>
</organism>
<evidence type="ECO:0000313" key="1">
    <source>
        <dbReference type="EMBL" id="TGJ99816.1"/>
    </source>
</evidence>
<name>A0A5R2ASW4_9LEPT</name>
<proteinExistence type="predicted"/>